<feature type="transmembrane region" description="Helical" evidence="2">
    <location>
        <begin position="239"/>
        <end position="257"/>
    </location>
</feature>
<name>A0A858RJ95_9BACT</name>
<keyword evidence="2" id="KW-0812">Transmembrane</keyword>
<dbReference type="KEGG" id="luo:HHL09_16530"/>
<dbReference type="AlphaFoldDB" id="A0A858RJ95"/>
<evidence type="ECO:0000256" key="2">
    <source>
        <dbReference type="SAM" id="Phobius"/>
    </source>
</evidence>
<organism evidence="3 4">
    <name type="scientific">Luteolibacter luteus</name>
    <dbReference type="NCBI Taxonomy" id="2728835"/>
    <lineage>
        <taxon>Bacteria</taxon>
        <taxon>Pseudomonadati</taxon>
        <taxon>Verrucomicrobiota</taxon>
        <taxon>Verrucomicrobiia</taxon>
        <taxon>Verrucomicrobiales</taxon>
        <taxon>Verrucomicrobiaceae</taxon>
        <taxon>Luteolibacter</taxon>
    </lineage>
</organism>
<evidence type="ECO:0000256" key="1">
    <source>
        <dbReference type="SAM" id="MobiDB-lite"/>
    </source>
</evidence>
<dbReference type="RefSeq" id="WP_169455726.1">
    <property type="nucleotide sequence ID" value="NZ_CP051774.1"/>
</dbReference>
<evidence type="ECO:0000313" key="3">
    <source>
        <dbReference type="EMBL" id="QJE97326.1"/>
    </source>
</evidence>
<sequence length="261" mass="28970">MKVMRILVVVIFLPVAFAEELPGEVEEVRSDAIEVVENAESEGQDFLLLVGKLAKAGEYDFLGTLLQKATENGKFQFSEILVMKVLEAPAGTEFKPDLAEALIEYVDSALRRSNLRDEIVTGLRIVSQRIAVVLENGLDIPSSEFDYEQPPVALRYIDDAKQAIARLRRDGGVCRITPEVAGGNSHQLARELIIERDEVRASGGQREERRGPPMRDRVRPVKENGGKEVREESPVGTKWGIGFGVAILGVLAAFFVWRGRR</sequence>
<keyword evidence="2" id="KW-1133">Transmembrane helix</keyword>
<keyword evidence="4" id="KW-1185">Reference proteome</keyword>
<feature type="region of interest" description="Disordered" evidence="1">
    <location>
        <begin position="200"/>
        <end position="232"/>
    </location>
</feature>
<dbReference type="EMBL" id="CP051774">
    <property type="protein sequence ID" value="QJE97326.1"/>
    <property type="molecule type" value="Genomic_DNA"/>
</dbReference>
<dbReference type="Proteomes" id="UP000501812">
    <property type="component" value="Chromosome"/>
</dbReference>
<evidence type="ECO:0000313" key="4">
    <source>
        <dbReference type="Proteomes" id="UP000501812"/>
    </source>
</evidence>
<reference evidence="3 4" key="1">
    <citation type="submission" date="2020-04" db="EMBL/GenBank/DDBJ databases">
        <title>Luteolibacter sp. G-1-1-1 isolated from soil.</title>
        <authorList>
            <person name="Dahal R.H."/>
        </authorList>
    </citation>
    <scope>NUCLEOTIDE SEQUENCE [LARGE SCALE GENOMIC DNA]</scope>
    <source>
        <strain evidence="3 4">G-1-1-1</strain>
    </source>
</reference>
<gene>
    <name evidence="3" type="ORF">HHL09_16530</name>
</gene>
<proteinExistence type="predicted"/>
<protein>
    <submittedName>
        <fullName evidence="3">Uncharacterized protein</fullName>
    </submittedName>
</protein>
<keyword evidence="2" id="KW-0472">Membrane</keyword>
<accession>A0A858RJ95</accession>